<reference evidence="2" key="1">
    <citation type="submission" date="2016-05" db="EMBL/GenBank/DDBJ databases">
        <title>Comparative genomics of biotechnologically important yeasts.</title>
        <authorList>
            <consortium name="DOE Joint Genome Institute"/>
            <person name="Riley R."/>
            <person name="Haridas S."/>
            <person name="Wolfe K.H."/>
            <person name="Lopes M.R."/>
            <person name="Hittinger C.T."/>
            <person name="Goker M."/>
            <person name="Salamov A."/>
            <person name="Wisecaver J."/>
            <person name="Long T.M."/>
            <person name="Aerts A.L."/>
            <person name="Barry K."/>
            <person name="Choi C."/>
            <person name="Clum A."/>
            <person name="Coughlan A.Y."/>
            <person name="Deshpande S."/>
            <person name="Douglass A.P."/>
            <person name="Hanson S.J."/>
            <person name="Klenk H.-P."/>
            <person name="Labutti K."/>
            <person name="Lapidus A."/>
            <person name="Lindquist E."/>
            <person name="Lipzen A."/>
            <person name="Meier-Kolthoff J.P."/>
            <person name="Ohm R.A."/>
            <person name="Otillar R.P."/>
            <person name="Pangilinan J."/>
            <person name="Peng Y."/>
            <person name="Rokas A."/>
            <person name="Rosa C.A."/>
            <person name="Scheuner C."/>
            <person name="Sibirny A.A."/>
            <person name="Slot J.C."/>
            <person name="Stielow J.B."/>
            <person name="Sun H."/>
            <person name="Kurtzman C.P."/>
            <person name="Blackwell M."/>
            <person name="Grigoriev I.V."/>
            <person name="Jeffries T.W."/>
        </authorList>
    </citation>
    <scope>NUCLEOTIDE SEQUENCE [LARGE SCALE GENOMIC DNA]</scope>
    <source>
        <strain evidence="2">NRRL Y-2460</strain>
    </source>
</reference>
<dbReference type="Pfam" id="PF01019">
    <property type="entry name" value="G_glu_transpept"/>
    <property type="match status" value="1"/>
</dbReference>
<dbReference type="EMBL" id="KV454011">
    <property type="protein sequence ID" value="ODV98030.1"/>
    <property type="molecule type" value="Genomic_DNA"/>
</dbReference>
<keyword evidence="2" id="KW-1185">Reference proteome</keyword>
<feature type="non-terminal residue" evidence="1">
    <location>
        <position position="605"/>
    </location>
</feature>
<dbReference type="PANTHER" id="PTHR43881:SF1">
    <property type="entry name" value="GAMMA-GLUTAMYLTRANSPEPTIDASE (AFU_ORTHOLOGUE AFUA_4G13580)"/>
    <property type="match status" value="1"/>
</dbReference>
<dbReference type="PANTHER" id="PTHR43881">
    <property type="entry name" value="GAMMA-GLUTAMYLTRANSPEPTIDASE (AFU_ORTHOLOGUE AFUA_4G13580)"/>
    <property type="match status" value="1"/>
</dbReference>
<evidence type="ECO:0000313" key="2">
    <source>
        <dbReference type="Proteomes" id="UP000094236"/>
    </source>
</evidence>
<dbReference type="AlphaFoldDB" id="A0A1E4U206"/>
<evidence type="ECO:0008006" key="3">
    <source>
        <dbReference type="Google" id="ProtNLM"/>
    </source>
</evidence>
<dbReference type="PRINTS" id="PR01210">
    <property type="entry name" value="GGTRANSPTASE"/>
</dbReference>
<dbReference type="InterPro" id="IPR043138">
    <property type="entry name" value="GGT_lsub"/>
</dbReference>
<dbReference type="Gene3D" id="1.10.246.130">
    <property type="match status" value="1"/>
</dbReference>
<name>A0A1E4U206_PACTA</name>
<accession>A0A1E4U206</accession>
<dbReference type="STRING" id="669874.A0A1E4U206"/>
<dbReference type="SUPFAM" id="SSF56235">
    <property type="entry name" value="N-terminal nucleophile aminohydrolases (Ntn hydrolases)"/>
    <property type="match status" value="1"/>
</dbReference>
<dbReference type="Proteomes" id="UP000094236">
    <property type="component" value="Unassembled WGS sequence"/>
</dbReference>
<dbReference type="OrthoDB" id="2015213at2759"/>
<gene>
    <name evidence="1" type="ORF">PACTADRAFT_20853</name>
</gene>
<dbReference type="InterPro" id="IPR029055">
    <property type="entry name" value="Ntn_hydrolases_N"/>
</dbReference>
<dbReference type="InterPro" id="IPR052896">
    <property type="entry name" value="GGT-like_enzyme"/>
</dbReference>
<organism evidence="1 2">
    <name type="scientific">Pachysolen tannophilus NRRL Y-2460</name>
    <dbReference type="NCBI Taxonomy" id="669874"/>
    <lineage>
        <taxon>Eukaryota</taxon>
        <taxon>Fungi</taxon>
        <taxon>Dikarya</taxon>
        <taxon>Ascomycota</taxon>
        <taxon>Saccharomycotina</taxon>
        <taxon>Pichiomycetes</taxon>
        <taxon>Pachysolenaceae</taxon>
        <taxon>Pachysolen</taxon>
    </lineage>
</organism>
<proteinExistence type="predicted"/>
<sequence length="605" mass="65844">MDQPFNSRRSVVYSAKGIASSSQPLASQAGIKILAKGGNCVDACIAISACLCVLEPASTGIGGDCFALYYDNKDKKVYGLNGTGRSASELSLDYIKSNFPDHILPTYRLKKGSIFMVNVPGAIAGWCDAFEKWGSGKVTLEECLQPAIELAEKGAPISQISAHLWAASELNLKIQNKNADQTYIDDLSIFLPNPGFKAPLKGQFLKNEKLAETLKLIAKNGKAGFYQGSTAEAIVEEVRSRGGLISLQDLENHTSTFVEPISLQFGEQKLWEIPPNGQGLVALLALGLIRELSKTDKLDLSTVKHNSVEYLHLLIESLKLSFRDSDEYVNDPDFYKLLDKNAHSQEDAIEKLLEPEYLQERIKSISKEKVIDNETIKHGVPNSIFKSDTVYFTATDSEGNACSFINSLYESFGSGIIVPDKGFVLHNRGGNFSCKPNSKNCIAGNKRCYHTIIPGMITTPSSAGSEDLYASYGIMGGFNQPQAHVQVFLNLTLFGFDPQVALDAPRITLLPHPSKKHLDKGHGSDGPTSNPVTLVCLEEGIDDSVVEGLNKLGHDVKVLKGNQRSAFGRGQIVKRCNGSIEEYKDVLVWAGGCDLRSDGASIPFI</sequence>
<protein>
    <recommendedName>
        <fullName evidence="3">Gamma-glutamyltransferase</fullName>
    </recommendedName>
</protein>
<evidence type="ECO:0000313" key="1">
    <source>
        <dbReference type="EMBL" id="ODV98030.1"/>
    </source>
</evidence>
<dbReference type="InterPro" id="IPR043137">
    <property type="entry name" value="GGT_ssub_C"/>
</dbReference>
<dbReference type="Gene3D" id="3.60.20.40">
    <property type="match status" value="1"/>
</dbReference>